<comment type="caution">
    <text evidence="1">The sequence shown here is derived from an EMBL/GenBank/DDBJ whole genome shotgun (WGS) entry which is preliminary data.</text>
</comment>
<dbReference type="InterPro" id="IPR038765">
    <property type="entry name" value="Papain-like_cys_pep_sf"/>
</dbReference>
<keyword evidence="2" id="KW-1185">Reference proteome</keyword>
<dbReference type="Pfam" id="PF05708">
    <property type="entry name" value="Peptidase_C92"/>
    <property type="match status" value="1"/>
</dbReference>
<accession>A0ABT8CUD3</accession>
<evidence type="ECO:0000313" key="2">
    <source>
        <dbReference type="Proteomes" id="UP001242368"/>
    </source>
</evidence>
<proteinExistence type="predicted"/>
<dbReference type="InterPro" id="IPR024453">
    <property type="entry name" value="Peptidase_C92"/>
</dbReference>
<dbReference type="RefSeq" id="WP_290364000.1">
    <property type="nucleotide sequence ID" value="NZ_JAUFQU010000001.1"/>
</dbReference>
<evidence type="ECO:0000313" key="1">
    <source>
        <dbReference type="EMBL" id="MDN3708118.1"/>
    </source>
</evidence>
<dbReference type="Proteomes" id="UP001242368">
    <property type="component" value="Unassembled WGS sequence"/>
</dbReference>
<organism evidence="1 2">
    <name type="scientific">Paenimyroides ceti</name>
    <dbReference type="NCBI Taxonomy" id="395087"/>
    <lineage>
        <taxon>Bacteria</taxon>
        <taxon>Pseudomonadati</taxon>
        <taxon>Bacteroidota</taxon>
        <taxon>Flavobacteriia</taxon>
        <taxon>Flavobacteriales</taxon>
        <taxon>Flavobacteriaceae</taxon>
        <taxon>Paenimyroides</taxon>
    </lineage>
</organism>
<name>A0ABT8CUD3_9FLAO</name>
<protein>
    <submittedName>
        <fullName evidence="1">YiiX/YebB-like N1pC/P60 family cysteine hydrolase</fullName>
    </submittedName>
</protein>
<gene>
    <name evidence="1" type="ORF">QW060_13485</name>
</gene>
<sequence>MKAILFFFLFTLGITAQNRPLKEGDLIFQNLNCGPMCEAINTVTQGYNEMDFNHMGMVFKQDNEWYVIEAAGEAVRKTPVSVFLTYTDNPMYLARLKSEYQHLIPKAIDFAKSQIGVPYDNDFIYNNGKYYCSELIYDAFLQAYQKPFFQLYPMTYKEPQSNNYFPVWVQHFSSLGIEIPEGKPGCNPGGMSKDEKIDILGIIR</sequence>
<reference evidence="2" key="1">
    <citation type="journal article" date="2019" name="Int. J. Syst. Evol. Microbiol.">
        <title>The Global Catalogue of Microorganisms (GCM) 10K type strain sequencing project: providing services to taxonomists for standard genome sequencing and annotation.</title>
        <authorList>
            <consortium name="The Broad Institute Genomics Platform"/>
            <consortium name="The Broad Institute Genome Sequencing Center for Infectious Disease"/>
            <person name="Wu L."/>
            <person name="Ma J."/>
        </authorList>
    </citation>
    <scope>NUCLEOTIDE SEQUENCE [LARGE SCALE GENOMIC DNA]</scope>
    <source>
        <strain evidence="2">CECT 7184</strain>
    </source>
</reference>
<dbReference type="SUPFAM" id="SSF54001">
    <property type="entry name" value="Cysteine proteinases"/>
    <property type="match status" value="1"/>
</dbReference>
<dbReference type="EMBL" id="JAUFQU010000001">
    <property type="protein sequence ID" value="MDN3708118.1"/>
    <property type="molecule type" value="Genomic_DNA"/>
</dbReference>
<dbReference type="Gene3D" id="3.90.1720.10">
    <property type="entry name" value="endopeptidase domain like (from Nostoc punctiforme)"/>
    <property type="match status" value="1"/>
</dbReference>